<dbReference type="InterPro" id="IPR029526">
    <property type="entry name" value="PGBD"/>
</dbReference>
<dbReference type="PANTHER" id="PTHR47055">
    <property type="entry name" value="DDE_TNP_1_7 DOMAIN-CONTAINING PROTEIN"/>
    <property type="match status" value="1"/>
</dbReference>
<evidence type="ECO:0000259" key="1">
    <source>
        <dbReference type="Pfam" id="PF13843"/>
    </source>
</evidence>
<evidence type="ECO:0000313" key="3">
    <source>
        <dbReference type="Proteomes" id="UP000735302"/>
    </source>
</evidence>
<keyword evidence="3" id="KW-1185">Reference proteome</keyword>
<dbReference type="EMBL" id="BLXT01005492">
    <property type="protein sequence ID" value="GFO22991.1"/>
    <property type="molecule type" value="Genomic_DNA"/>
</dbReference>
<proteinExistence type="predicted"/>
<organism evidence="2 3">
    <name type="scientific">Plakobranchus ocellatus</name>
    <dbReference type="NCBI Taxonomy" id="259542"/>
    <lineage>
        <taxon>Eukaryota</taxon>
        <taxon>Metazoa</taxon>
        <taxon>Spiralia</taxon>
        <taxon>Lophotrochozoa</taxon>
        <taxon>Mollusca</taxon>
        <taxon>Gastropoda</taxon>
        <taxon>Heterobranchia</taxon>
        <taxon>Euthyneura</taxon>
        <taxon>Panpulmonata</taxon>
        <taxon>Sacoglossa</taxon>
        <taxon>Placobranchoidea</taxon>
        <taxon>Plakobranchidae</taxon>
        <taxon>Plakobranchus</taxon>
    </lineage>
</organism>
<gene>
    <name evidence="2" type="ORF">PoB_004949600</name>
</gene>
<comment type="caution">
    <text evidence="2">The sequence shown here is derived from an EMBL/GenBank/DDBJ whole genome shotgun (WGS) entry which is preliminary data.</text>
</comment>
<dbReference type="GO" id="GO:0043565">
    <property type="term" value="F:sequence-specific DNA binding"/>
    <property type="evidence" value="ECO:0007669"/>
    <property type="project" value="TreeGrafter"/>
</dbReference>
<reference evidence="2 3" key="1">
    <citation type="journal article" date="2021" name="Elife">
        <title>Chloroplast acquisition without the gene transfer in kleptoplastic sea slugs, Plakobranchus ocellatus.</title>
        <authorList>
            <person name="Maeda T."/>
            <person name="Takahashi S."/>
            <person name="Yoshida T."/>
            <person name="Shimamura S."/>
            <person name="Takaki Y."/>
            <person name="Nagai Y."/>
            <person name="Toyoda A."/>
            <person name="Suzuki Y."/>
            <person name="Arimoto A."/>
            <person name="Ishii H."/>
            <person name="Satoh N."/>
            <person name="Nishiyama T."/>
            <person name="Hasebe M."/>
            <person name="Maruyama T."/>
            <person name="Minagawa J."/>
            <person name="Obokata J."/>
            <person name="Shigenobu S."/>
        </authorList>
    </citation>
    <scope>NUCLEOTIDE SEQUENCE [LARGE SCALE GENOMIC DNA]</scope>
</reference>
<dbReference type="InterPro" id="IPR052638">
    <property type="entry name" value="PiggyBac_TE-derived"/>
</dbReference>
<dbReference type="Pfam" id="PF13843">
    <property type="entry name" value="DDE_Tnp_1_7"/>
    <property type="match status" value="1"/>
</dbReference>
<evidence type="ECO:0000313" key="2">
    <source>
        <dbReference type="EMBL" id="GFO22991.1"/>
    </source>
</evidence>
<feature type="domain" description="PiggyBac transposable element-derived protein" evidence="1">
    <location>
        <begin position="4"/>
        <end position="87"/>
    </location>
</feature>
<dbReference type="PANTHER" id="PTHR47055:SF3">
    <property type="entry name" value="PHORBOL-ESTER_DAG-TYPE DOMAIN-CONTAINING PROTEIN"/>
    <property type="match status" value="1"/>
</dbReference>
<protein>
    <submittedName>
        <fullName evidence="2">PiggyBac transposable element-derived protein 3</fullName>
    </submittedName>
</protein>
<dbReference type="Proteomes" id="UP000735302">
    <property type="component" value="Unassembled WGS sequence"/>
</dbReference>
<name>A0AAV4BI26_9GAST</name>
<dbReference type="AlphaFoldDB" id="A0AAV4BI26"/>
<accession>A0AAV4BI26</accession>
<sequence>MGDSAVIDLIKELPPKFYHLSFDNLFSSVPMFEEVSTIYMSGTGTMRQNRAQKCPLTDIKTMKKTDRGTMDFRSDPDTGFVIVRGDDNSVMIV</sequence>